<comment type="caution">
    <text evidence="2">The sequence shown here is derived from an EMBL/GenBank/DDBJ whole genome shotgun (WGS) entry which is preliminary data.</text>
</comment>
<keyword evidence="3" id="KW-1185">Reference proteome</keyword>
<dbReference type="EMBL" id="JARKIE010000023">
    <property type="protein sequence ID" value="KAJ7699341.1"/>
    <property type="molecule type" value="Genomic_DNA"/>
</dbReference>
<accession>A0AAD7DUF9</accession>
<dbReference type="InterPro" id="IPR013120">
    <property type="entry name" value="FAR_NAD-bd"/>
</dbReference>
<gene>
    <name evidence="2" type="ORF">B0H17DRAFT_1196419</name>
</gene>
<reference evidence="2" key="1">
    <citation type="submission" date="2023-03" db="EMBL/GenBank/DDBJ databases">
        <title>Massive genome expansion in bonnet fungi (Mycena s.s.) driven by repeated elements and novel gene families across ecological guilds.</title>
        <authorList>
            <consortium name="Lawrence Berkeley National Laboratory"/>
            <person name="Harder C.B."/>
            <person name="Miyauchi S."/>
            <person name="Viragh M."/>
            <person name="Kuo A."/>
            <person name="Thoen E."/>
            <person name="Andreopoulos B."/>
            <person name="Lu D."/>
            <person name="Skrede I."/>
            <person name="Drula E."/>
            <person name="Henrissat B."/>
            <person name="Morin E."/>
            <person name="Kohler A."/>
            <person name="Barry K."/>
            <person name="LaButti K."/>
            <person name="Morin E."/>
            <person name="Salamov A."/>
            <person name="Lipzen A."/>
            <person name="Mereny Z."/>
            <person name="Hegedus B."/>
            <person name="Baldrian P."/>
            <person name="Stursova M."/>
            <person name="Weitz H."/>
            <person name="Taylor A."/>
            <person name="Grigoriev I.V."/>
            <person name="Nagy L.G."/>
            <person name="Martin F."/>
            <person name="Kauserud H."/>
        </authorList>
    </citation>
    <scope>NUCLEOTIDE SEQUENCE</scope>
    <source>
        <strain evidence="2">CBHHK067</strain>
    </source>
</reference>
<dbReference type="AlphaFoldDB" id="A0AAD7DUF9"/>
<name>A0AAD7DUF9_MYCRO</name>
<sequence>MGTPEACVDQGYAHSKYVAEKIIERSAAHSPGLKATITIIQSRQISGAEGTSPWSTKEHMLIVVKSCVDFGLMHDGLPTVRWLPVNVAA</sequence>
<dbReference type="Gene3D" id="3.40.50.720">
    <property type="entry name" value="NAD(P)-binding Rossmann-like Domain"/>
    <property type="match status" value="1"/>
</dbReference>
<evidence type="ECO:0000313" key="2">
    <source>
        <dbReference type="EMBL" id="KAJ7699341.1"/>
    </source>
</evidence>
<proteinExistence type="predicted"/>
<feature type="domain" description="Thioester reductase (TE)" evidence="1">
    <location>
        <begin position="9"/>
        <end position="88"/>
    </location>
</feature>
<evidence type="ECO:0000259" key="1">
    <source>
        <dbReference type="Pfam" id="PF07993"/>
    </source>
</evidence>
<dbReference type="Proteomes" id="UP001221757">
    <property type="component" value="Unassembled WGS sequence"/>
</dbReference>
<evidence type="ECO:0000313" key="3">
    <source>
        <dbReference type="Proteomes" id="UP001221757"/>
    </source>
</evidence>
<protein>
    <recommendedName>
        <fullName evidence="1">Thioester reductase (TE) domain-containing protein</fullName>
    </recommendedName>
</protein>
<organism evidence="2 3">
    <name type="scientific">Mycena rosella</name>
    <name type="common">Pink bonnet</name>
    <name type="synonym">Agaricus rosellus</name>
    <dbReference type="NCBI Taxonomy" id="1033263"/>
    <lineage>
        <taxon>Eukaryota</taxon>
        <taxon>Fungi</taxon>
        <taxon>Dikarya</taxon>
        <taxon>Basidiomycota</taxon>
        <taxon>Agaricomycotina</taxon>
        <taxon>Agaricomycetes</taxon>
        <taxon>Agaricomycetidae</taxon>
        <taxon>Agaricales</taxon>
        <taxon>Marasmiineae</taxon>
        <taxon>Mycenaceae</taxon>
        <taxon>Mycena</taxon>
    </lineage>
</organism>
<dbReference type="Pfam" id="PF07993">
    <property type="entry name" value="NAD_binding_4"/>
    <property type="match status" value="1"/>
</dbReference>